<dbReference type="Pfam" id="PF13894">
    <property type="entry name" value="zf-C2H2_4"/>
    <property type="match status" value="1"/>
</dbReference>
<dbReference type="Pfam" id="PF00096">
    <property type="entry name" value="zf-C2H2"/>
    <property type="match status" value="4"/>
</dbReference>
<feature type="compositionally biased region" description="Polar residues" evidence="10">
    <location>
        <begin position="1173"/>
        <end position="1184"/>
    </location>
</feature>
<feature type="region of interest" description="Disordered" evidence="10">
    <location>
        <begin position="761"/>
        <end position="792"/>
    </location>
</feature>
<feature type="domain" description="C2H2-type" evidence="11">
    <location>
        <begin position="909"/>
        <end position="936"/>
    </location>
</feature>
<dbReference type="FunFam" id="3.30.160.60:FF:000448">
    <property type="entry name" value="RE1-silencing transcription factor A"/>
    <property type="match status" value="1"/>
</dbReference>
<evidence type="ECO:0000256" key="3">
    <source>
        <dbReference type="ARBA" id="ARBA00022737"/>
    </source>
</evidence>
<feature type="compositionally biased region" description="Acidic residues" evidence="10">
    <location>
        <begin position="16"/>
        <end position="25"/>
    </location>
</feature>
<feature type="domain" description="C2H2-type" evidence="11">
    <location>
        <begin position="1381"/>
        <end position="1404"/>
    </location>
</feature>
<feature type="compositionally biased region" description="Low complexity" evidence="10">
    <location>
        <begin position="778"/>
        <end position="792"/>
    </location>
</feature>
<feature type="domain" description="C2H2-type" evidence="11">
    <location>
        <begin position="1353"/>
        <end position="1380"/>
    </location>
</feature>
<feature type="domain" description="C2H2-type" evidence="11">
    <location>
        <begin position="215"/>
        <end position="242"/>
    </location>
</feature>
<proteinExistence type="predicted"/>
<dbReference type="Pfam" id="PF13912">
    <property type="entry name" value="zf-C2H2_6"/>
    <property type="match status" value="2"/>
</dbReference>
<feature type="compositionally biased region" description="Basic and acidic residues" evidence="10">
    <location>
        <begin position="158"/>
        <end position="167"/>
    </location>
</feature>
<dbReference type="FunFam" id="3.30.160.60:FF:002476">
    <property type="entry name" value="Ras responsive element binding protein 1a"/>
    <property type="match status" value="1"/>
</dbReference>
<evidence type="ECO:0000256" key="1">
    <source>
        <dbReference type="ARBA" id="ARBA00004123"/>
    </source>
</evidence>
<feature type="compositionally biased region" description="Polar residues" evidence="10">
    <location>
        <begin position="389"/>
        <end position="405"/>
    </location>
</feature>
<feature type="domain" description="C2H2-type" evidence="11">
    <location>
        <begin position="854"/>
        <end position="877"/>
    </location>
</feature>
<feature type="region of interest" description="Disordered" evidence="10">
    <location>
        <begin position="1"/>
        <end position="53"/>
    </location>
</feature>
<dbReference type="FunFam" id="3.30.160.60:FF:001289">
    <property type="entry name" value="Zinc finger protein 574"/>
    <property type="match status" value="1"/>
</dbReference>
<keyword evidence="8" id="KW-0539">Nucleus</keyword>
<comment type="caution">
    <text evidence="12">The sequence shown here is derived from an EMBL/GenBank/DDBJ whole genome shotgun (WGS) entry which is preliminary data.</text>
</comment>
<dbReference type="FunFam" id="3.30.160.60:FF:001967">
    <property type="entry name" value="Ras-responsive element-binding protein"/>
    <property type="match status" value="1"/>
</dbReference>
<sequence>MVAVADHIQLNGETQQDSDPDDFDEYGPLVVDTSRQPLDDDDEKDTTDQARSTSALHLAETQAQLDLGPHLSAELSPVVVSVAGQEDAPSSQPITDLHHQSIDDHLPLVNDDSNLSTSRTPSISSSDQLSPGGFSSSISSSKTHRRGVRNHSISSEDLAPKDDDQTENKILPVASETGESRYVCPICNETLSSSHELTVHIRSHNTHTGSASQANSCTICGKSLSSQSSLDRHMLVHSGERPFRCKYCNMSFTTNGNMHRHMRIHTKETEANAHSCGKVQRKRAPSWKPKVNSFIHIEPASSKPVGGLTRSPQLVGNDLLQGSSQLAKELTSDSHTRYQYGKTSTPKTSIAPGVKRSFNFINVSPGEWPMPPIKRNKLFEEGVKLESEIAQSSHQATPRSISPSADKSAEDMEVFESEDKEVEQLHCPACNKAFICKYGLENHIRESHPNFSSLKCHLCHMNFHTLRSLSLHKTLVHAKARKTEKEDDECKEDVRAAAAAVIGFYDLSFVDFSIKKFSLIAKSWCEQNARKSSSVYHHFVCKECSKAFPCKGALKLHLNTHSRAKTSQCPLCECDYMTTKELHLHMIKHMSDKAFADVQKPVQSNRRKPAKDTKAEEVGKHDFLASFGLTANVESLDVTEKEHKPVLSGNNFKVHERKENNEYFAKLGQIFSPTVSPIHPSKKMEPTENDNDFANIAKILQTSATGGLLAGLPGHVAGLEQLGLLNQSQLAAFMPAFLNSYNHPSFLSTMPAMMNASHMMSLANQGDPSPLSTPPPSGEGNSSGGSASSPSNDSKIAFPCKYCDLVFPNYRALKSHTRTHLGLSPYKCNLCSYSSADKSTLIRHLRTHNGERPFQCRVCDFAFTTKANCERHVRKKHGKIVKEDIEMAIGYNKYVTEHSAMDSFHSPDTVCKYCGVDFKFFRALKHHLRSHSSCRQKPFQCTRCDVGFSTKANCIRHVQKQHTEISQNHIEQYIVVHEPLLGEGSDRSDGALSDDNTSQELPSHPPAAHSNSRLSMTPNSSRAESPLVIKTEPIDPDMEDRPLDFSVKSSSANSTPSVTPRATPNKKMAKSLGDELPMDLSIKKKSESPVMLSNNKLKVMYDNTLHQCQFCPMGFSSQRVLDRHIWQLHPQIAEIMGKHYFTPILPSPADKSMTSGNLRLPLKPPIGDGALDNRSQTPKLNNNSEMKKSAILDKIKREASSPSGSLQGNDPNCDLASVKKIIDTTNANHFQLYLQENIGDSDSQDRSEAADGEYEDLDMPEISDTDREESALVIAEDPPVLSPRSKADTNSETRSLNGDDDMPDLNKLLSSELRQQIQAAQKAEREYIPNHQKIKGDNIKKKRNSYADSPHKLQCPYCTRTFPWVSSLTRHLLTHTGQKPFKCPKCPVTFSTKSNRERHLIRKHGVNMMDPLSRQTMDRPYKCHLCVFSSFSTQGNLLKHYKERHSGCSLPESLIDLDKAVTTGLATTLSGEERSLARDRALGISQDDVLENSSYAAEEQLNQSMENERPDDRFMSITIDSGCKSDNEEEDDLELSTPSMPTMEDINNSINTSLNSSTKQFTGSAERQINPERDNYNVDKITDCWNCGEKFVSRKLLVRHLKEHNIDLPFKCYLCDASYDVRLDCLLHQEKFHASDWVILKDKNKVDNVDSFSRHMDKVVENNCNKVDQGVILEIPGQSADDPKMEVVSADYMQRKVYCSLCPKRFWSLQDLRRHMRSHTGERPFECDICQKRFTLKHSMMRHRKKHMETGSLSPSDDEDINPSTDDLSSLKIKGPRLLPKPSPSILVKQSTIPIQLSQPLPIRPMTNMSGIPVIAAMPTMTSMSAMPTIHLSNSYNSVSINGDKAREGQGQRANSIISKLTPSVTATLGSALGSMGEGKDNDILHSLLGVELGSIDSMLDSADSAARLLGVN</sequence>
<evidence type="ECO:0000259" key="11">
    <source>
        <dbReference type="PROSITE" id="PS50157"/>
    </source>
</evidence>
<feature type="region of interest" description="Disordered" evidence="10">
    <location>
        <begin position="1743"/>
        <end position="1775"/>
    </location>
</feature>
<keyword evidence="4 9" id="KW-0863">Zinc-finger</keyword>
<dbReference type="GO" id="GO:0008270">
    <property type="term" value="F:zinc ion binding"/>
    <property type="evidence" value="ECO:0007669"/>
    <property type="project" value="UniProtKB-KW"/>
</dbReference>
<dbReference type="PROSITE" id="PS00028">
    <property type="entry name" value="ZINC_FINGER_C2H2_1"/>
    <property type="match status" value="18"/>
</dbReference>
<dbReference type="GO" id="GO:0000978">
    <property type="term" value="F:RNA polymerase II cis-regulatory region sequence-specific DNA binding"/>
    <property type="evidence" value="ECO:0007669"/>
    <property type="project" value="TreeGrafter"/>
</dbReference>
<evidence type="ECO:0000256" key="2">
    <source>
        <dbReference type="ARBA" id="ARBA00022723"/>
    </source>
</evidence>
<name>A0A210QTP0_MIZYE</name>
<gene>
    <name evidence="12" type="ORF">KP79_PYT13330</name>
</gene>
<dbReference type="PANTHER" id="PTHR46451:SF1">
    <property type="entry name" value="RAS-RESPONSIVE ELEMENT-BINDING PROTEIN 1"/>
    <property type="match status" value="1"/>
</dbReference>
<feature type="domain" description="C2H2-type" evidence="11">
    <location>
        <begin position="1582"/>
        <end position="1609"/>
    </location>
</feature>
<dbReference type="FunFam" id="3.30.160.60:FF:000682">
    <property type="entry name" value="ras-responsive element-binding protein 1 isoform X1"/>
    <property type="match status" value="1"/>
</dbReference>
<keyword evidence="3" id="KW-0677">Repeat</keyword>
<dbReference type="InterPro" id="IPR013087">
    <property type="entry name" value="Znf_C2H2_type"/>
</dbReference>
<keyword evidence="6" id="KW-0805">Transcription regulation</keyword>
<dbReference type="Gene3D" id="3.30.160.60">
    <property type="entry name" value="Classic Zinc Finger"/>
    <property type="match status" value="14"/>
</dbReference>
<evidence type="ECO:0000313" key="13">
    <source>
        <dbReference type="Proteomes" id="UP000242188"/>
    </source>
</evidence>
<feature type="compositionally biased region" description="Polar residues" evidence="10">
    <location>
        <begin position="1009"/>
        <end position="1023"/>
    </location>
</feature>
<dbReference type="PANTHER" id="PTHR46451">
    <property type="entry name" value="RAS-RESPONSIVE ELEMENT-BINDING PROTEIN 1"/>
    <property type="match status" value="1"/>
</dbReference>
<feature type="domain" description="C2H2-type" evidence="11">
    <location>
        <begin position="798"/>
        <end position="825"/>
    </location>
</feature>
<feature type="domain" description="C2H2-type" evidence="11">
    <location>
        <begin position="539"/>
        <end position="566"/>
    </location>
</feature>
<dbReference type="SUPFAM" id="SSF57667">
    <property type="entry name" value="beta-beta-alpha zinc fingers"/>
    <property type="match status" value="10"/>
</dbReference>
<feature type="domain" description="C2H2-type" evidence="11">
    <location>
        <begin position="826"/>
        <end position="853"/>
    </location>
</feature>
<dbReference type="SMART" id="SM00355">
    <property type="entry name" value="ZnF_C2H2"/>
    <property type="match status" value="20"/>
</dbReference>
<accession>A0A210QTP0</accession>
<evidence type="ECO:0000256" key="10">
    <source>
        <dbReference type="SAM" id="MobiDB-lite"/>
    </source>
</evidence>
<evidence type="ECO:0000313" key="12">
    <source>
        <dbReference type="EMBL" id="OWF52118.1"/>
    </source>
</evidence>
<feature type="domain" description="C2H2-type" evidence="11">
    <location>
        <begin position="1697"/>
        <end position="1724"/>
    </location>
</feature>
<feature type="region of interest" description="Disordered" evidence="10">
    <location>
        <begin position="104"/>
        <end position="174"/>
    </location>
</feature>
<organism evidence="12 13">
    <name type="scientific">Mizuhopecten yessoensis</name>
    <name type="common">Japanese scallop</name>
    <name type="synonym">Patinopecten yessoensis</name>
    <dbReference type="NCBI Taxonomy" id="6573"/>
    <lineage>
        <taxon>Eukaryota</taxon>
        <taxon>Metazoa</taxon>
        <taxon>Spiralia</taxon>
        <taxon>Lophotrochozoa</taxon>
        <taxon>Mollusca</taxon>
        <taxon>Bivalvia</taxon>
        <taxon>Autobranchia</taxon>
        <taxon>Pteriomorphia</taxon>
        <taxon>Pectinida</taxon>
        <taxon>Pectinoidea</taxon>
        <taxon>Pectinidae</taxon>
        <taxon>Mizuhopecten</taxon>
    </lineage>
</organism>
<feature type="domain" description="C2H2-type" evidence="11">
    <location>
        <begin position="939"/>
        <end position="967"/>
    </location>
</feature>
<keyword evidence="13" id="KW-1185">Reference proteome</keyword>
<dbReference type="OrthoDB" id="3069995at2759"/>
<comment type="subcellular location">
    <subcellularLocation>
        <location evidence="1">Nucleus</location>
    </subcellularLocation>
</comment>
<feature type="domain" description="C2H2-type" evidence="11">
    <location>
        <begin position="454"/>
        <end position="482"/>
    </location>
</feature>
<dbReference type="PROSITE" id="PS50157">
    <property type="entry name" value="ZINC_FINGER_C2H2_2"/>
    <property type="match status" value="16"/>
</dbReference>
<evidence type="ECO:0000256" key="7">
    <source>
        <dbReference type="ARBA" id="ARBA00023163"/>
    </source>
</evidence>
<evidence type="ECO:0000256" key="4">
    <source>
        <dbReference type="ARBA" id="ARBA00022771"/>
    </source>
</evidence>
<feature type="region of interest" description="Disordered" evidence="10">
    <location>
        <begin position="984"/>
        <end position="1068"/>
    </location>
</feature>
<protein>
    <submittedName>
        <fullName evidence="12">Ras-responsive element-binding protein 1</fullName>
    </submittedName>
</protein>
<feature type="domain" description="C2H2-type" evidence="11">
    <location>
        <begin position="243"/>
        <end position="270"/>
    </location>
</feature>
<keyword evidence="7" id="KW-0804">Transcription</keyword>
<reference evidence="12 13" key="1">
    <citation type="journal article" date="2017" name="Nat. Ecol. Evol.">
        <title>Scallop genome provides insights into evolution of bilaterian karyotype and development.</title>
        <authorList>
            <person name="Wang S."/>
            <person name="Zhang J."/>
            <person name="Jiao W."/>
            <person name="Li J."/>
            <person name="Xun X."/>
            <person name="Sun Y."/>
            <person name="Guo X."/>
            <person name="Huan P."/>
            <person name="Dong B."/>
            <person name="Zhang L."/>
            <person name="Hu X."/>
            <person name="Sun X."/>
            <person name="Wang J."/>
            <person name="Zhao C."/>
            <person name="Wang Y."/>
            <person name="Wang D."/>
            <person name="Huang X."/>
            <person name="Wang R."/>
            <person name="Lv J."/>
            <person name="Li Y."/>
            <person name="Zhang Z."/>
            <person name="Liu B."/>
            <person name="Lu W."/>
            <person name="Hui Y."/>
            <person name="Liang J."/>
            <person name="Zhou Z."/>
            <person name="Hou R."/>
            <person name="Li X."/>
            <person name="Liu Y."/>
            <person name="Li H."/>
            <person name="Ning X."/>
            <person name="Lin Y."/>
            <person name="Zhao L."/>
            <person name="Xing Q."/>
            <person name="Dou J."/>
            <person name="Li Y."/>
            <person name="Mao J."/>
            <person name="Guo H."/>
            <person name="Dou H."/>
            <person name="Li T."/>
            <person name="Mu C."/>
            <person name="Jiang W."/>
            <person name="Fu Q."/>
            <person name="Fu X."/>
            <person name="Miao Y."/>
            <person name="Liu J."/>
            <person name="Yu Q."/>
            <person name="Li R."/>
            <person name="Liao H."/>
            <person name="Li X."/>
            <person name="Kong Y."/>
            <person name="Jiang Z."/>
            <person name="Chourrout D."/>
            <person name="Li R."/>
            <person name="Bao Z."/>
        </authorList>
    </citation>
    <scope>NUCLEOTIDE SEQUENCE [LARGE SCALE GENOMIC DNA]</scope>
    <source>
        <strain evidence="12 13">PY_sf001</strain>
    </source>
</reference>
<dbReference type="Proteomes" id="UP000242188">
    <property type="component" value="Unassembled WGS sequence"/>
</dbReference>
<feature type="region of interest" description="Disordered" evidence="10">
    <location>
        <begin position="388"/>
        <end position="410"/>
    </location>
</feature>
<evidence type="ECO:0000256" key="8">
    <source>
        <dbReference type="ARBA" id="ARBA00023242"/>
    </source>
</evidence>
<dbReference type="InterPro" id="IPR036236">
    <property type="entry name" value="Znf_C2H2_sf"/>
</dbReference>
<evidence type="ECO:0000256" key="6">
    <source>
        <dbReference type="ARBA" id="ARBA00023015"/>
    </source>
</evidence>
<dbReference type="GO" id="GO:0005634">
    <property type="term" value="C:nucleus"/>
    <property type="evidence" value="ECO:0007669"/>
    <property type="project" value="UniProtKB-SubCell"/>
</dbReference>
<dbReference type="InterPro" id="IPR052795">
    <property type="entry name" value="RREB1"/>
</dbReference>
<evidence type="ECO:0000256" key="5">
    <source>
        <dbReference type="ARBA" id="ARBA00022833"/>
    </source>
</evidence>
<feature type="domain" description="C2H2-type" evidence="11">
    <location>
        <begin position="1725"/>
        <end position="1752"/>
    </location>
</feature>
<feature type="domain" description="C2H2-type" evidence="11">
    <location>
        <begin position="425"/>
        <end position="453"/>
    </location>
</feature>
<feature type="domain" description="C2H2-type" evidence="11">
    <location>
        <begin position="182"/>
        <end position="212"/>
    </location>
</feature>
<keyword evidence="2" id="KW-0479">Metal-binding</keyword>
<feature type="compositionally biased region" description="Low complexity" evidence="10">
    <location>
        <begin position="113"/>
        <end position="126"/>
    </location>
</feature>
<feature type="region of interest" description="Disordered" evidence="10">
    <location>
        <begin position="1236"/>
        <end position="1304"/>
    </location>
</feature>
<feature type="region of interest" description="Disordered" evidence="10">
    <location>
        <begin position="1152"/>
        <end position="1186"/>
    </location>
</feature>
<evidence type="ECO:0000256" key="9">
    <source>
        <dbReference type="PROSITE-ProRule" id="PRU00042"/>
    </source>
</evidence>
<dbReference type="EMBL" id="NEDP02001949">
    <property type="protein sequence ID" value="OWF52118.1"/>
    <property type="molecule type" value="Genomic_DNA"/>
</dbReference>
<dbReference type="GO" id="GO:0001228">
    <property type="term" value="F:DNA-binding transcription activator activity, RNA polymerase II-specific"/>
    <property type="evidence" value="ECO:0007669"/>
    <property type="project" value="TreeGrafter"/>
</dbReference>
<keyword evidence="5" id="KW-0862">Zinc</keyword>
<dbReference type="STRING" id="6573.A0A210QTP0"/>
<feature type="compositionally biased region" description="Acidic residues" evidence="10">
    <location>
        <begin position="1250"/>
        <end position="1263"/>
    </location>
</feature>
<dbReference type="FunFam" id="3.30.160.60:FF:001788">
    <property type="entry name" value="ras-responsive element-binding protein 1"/>
    <property type="match status" value="1"/>
</dbReference>
<dbReference type="Pfam" id="PF13909">
    <property type="entry name" value="zf-H2C2_5"/>
    <property type="match status" value="1"/>
</dbReference>
<feature type="region of interest" description="Disordered" evidence="10">
    <location>
        <begin position="330"/>
        <end position="349"/>
    </location>
</feature>
<feature type="compositionally biased region" description="Polar residues" evidence="10">
    <location>
        <begin position="1047"/>
        <end position="1062"/>
    </location>
</feature>